<gene>
    <name evidence="1" type="ORF">SDC9_58692</name>
</gene>
<comment type="caution">
    <text evidence="1">The sequence shown here is derived from an EMBL/GenBank/DDBJ whole genome shotgun (WGS) entry which is preliminary data.</text>
</comment>
<name>A0A644X8E6_9ZZZZ</name>
<dbReference type="EMBL" id="VSSQ01001957">
    <property type="protein sequence ID" value="MPM12339.1"/>
    <property type="molecule type" value="Genomic_DNA"/>
</dbReference>
<dbReference type="AlphaFoldDB" id="A0A644X8E6"/>
<reference evidence="1" key="1">
    <citation type="submission" date="2019-08" db="EMBL/GenBank/DDBJ databases">
        <authorList>
            <person name="Kucharzyk K."/>
            <person name="Murdoch R.W."/>
            <person name="Higgins S."/>
            <person name="Loffler F."/>
        </authorList>
    </citation>
    <scope>NUCLEOTIDE SEQUENCE</scope>
</reference>
<sequence>MMIVNEKITVKEISIDKYEKFKEKYWYKVLEIMREYLDNLVYKVIRKWITRWTIVCNGKNKH</sequence>
<organism evidence="1">
    <name type="scientific">bioreactor metagenome</name>
    <dbReference type="NCBI Taxonomy" id="1076179"/>
    <lineage>
        <taxon>unclassified sequences</taxon>
        <taxon>metagenomes</taxon>
        <taxon>ecological metagenomes</taxon>
    </lineage>
</organism>
<proteinExistence type="predicted"/>
<evidence type="ECO:0000313" key="1">
    <source>
        <dbReference type="EMBL" id="MPM12339.1"/>
    </source>
</evidence>
<protein>
    <submittedName>
        <fullName evidence="1">Uncharacterized protein</fullName>
    </submittedName>
</protein>
<accession>A0A644X8E6</accession>